<gene>
    <name evidence="1" type="ORF">MLD38_028284</name>
</gene>
<dbReference type="Proteomes" id="UP001057402">
    <property type="component" value="Chromosome 8"/>
</dbReference>
<reference evidence="2" key="1">
    <citation type="journal article" date="2023" name="Front. Plant Sci.">
        <title>Chromosomal-level genome assembly of Melastoma candidum provides insights into trichome evolution.</title>
        <authorList>
            <person name="Zhong Y."/>
            <person name="Wu W."/>
            <person name="Sun C."/>
            <person name="Zou P."/>
            <person name="Liu Y."/>
            <person name="Dai S."/>
            <person name="Zhou R."/>
        </authorList>
    </citation>
    <scope>NUCLEOTIDE SEQUENCE [LARGE SCALE GENOMIC DNA]</scope>
</reference>
<name>A0ACB9N0N6_9MYRT</name>
<dbReference type="EMBL" id="CM042887">
    <property type="protein sequence ID" value="KAI4329963.1"/>
    <property type="molecule type" value="Genomic_DNA"/>
</dbReference>
<comment type="caution">
    <text evidence="1">The sequence shown here is derived from an EMBL/GenBank/DDBJ whole genome shotgun (WGS) entry which is preliminary data.</text>
</comment>
<sequence length="438" mass="48093">MMMIPGTIMGINSTPPNLTTTTNTTTTTTTTTTTSSSDPPSFPSSNPNKRKRRPAGTPDPDAEVVSLSPKTLLESDRYVCEICNQGFQRDQNLQMHRRRHKVPWKLLKRDRDGVDPTAATRKRVRITRLTSRPAAPAGHSCDCGRVFSRVESFIEHQDACNMGHLKSSSSNNNNNNDDSPQKLKPRCLSRTTASSPSPSSDTNNINSTDANAKSPRNWWPPLPPLSLQPITLPNPNNIFRTLIAERNVAVLPQPTTADDFHNLDLQLSSSSPSPISKIPTPTKKDERLVPPTSTRLRLSIGGCDPGDDCEGQEKPSSRRDGLPSPEASATAAEKAYADEARRQARRQIEMAEKELADAKRMRKQAQAEMDKAVAIKERAREQIESLVLEITCNACKQRIQGKELAAASLAPEENSLVLSYLSSAVTEGEVDDHNGVQM</sequence>
<evidence type="ECO:0000313" key="1">
    <source>
        <dbReference type="EMBL" id="KAI4329963.1"/>
    </source>
</evidence>
<accession>A0ACB9N0N6</accession>
<evidence type="ECO:0000313" key="2">
    <source>
        <dbReference type="Proteomes" id="UP001057402"/>
    </source>
</evidence>
<protein>
    <submittedName>
        <fullName evidence="1">Uncharacterized protein</fullName>
    </submittedName>
</protein>
<organism evidence="1 2">
    <name type="scientific">Melastoma candidum</name>
    <dbReference type="NCBI Taxonomy" id="119954"/>
    <lineage>
        <taxon>Eukaryota</taxon>
        <taxon>Viridiplantae</taxon>
        <taxon>Streptophyta</taxon>
        <taxon>Embryophyta</taxon>
        <taxon>Tracheophyta</taxon>
        <taxon>Spermatophyta</taxon>
        <taxon>Magnoliopsida</taxon>
        <taxon>eudicotyledons</taxon>
        <taxon>Gunneridae</taxon>
        <taxon>Pentapetalae</taxon>
        <taxon>rosids</taxon>
        <taxon>malvids</taxon>
        <taxon>Myrtales</taxon>
        <taxon>Melastomataceae</taxon>
        <taxon>Melastomatoideae</taxon>
        <taxon>Melastomateae</taxon>
        <taxon>Melastoma</taxon>
    </lineage>
</organism>
<proteinExistence type="predicted"/>
<keyword evidence="2" id="KW-1185">Reference proteome</keyword>